<feature type="transmembrane region" description="Helical" evidence="11">
    <location>
        <begin position="96"/>
        <end position="117"/>
    </location>
</feature>
<dbReference type="GO" id="GO:0005886">
    <property type="term" value="C:plasma membrane"/>
    <property type="evidence" value="ECO:0007669"/>
    <property type="project" value="UniProtKB-SubCell"/>
</dbReference>
<evidence type="ECO:0000256" key="10">
    <source>
        <dbReference type="ARBA" id="ARBA00023136"/>
    </source>
</evidence>
<proteinExistence type="inferred from homology"/>
<keyword evidence="9 11" id="KW-1133">Transmembrane helix</keyword>
<keyword evidence="6" id="KW-0762">Sugar transport</keyword>
<feature type="transmembrane region" description="Helical" evidence="11">
    <location>
        <begin position="183"/>
        <end position="204"/>
    </location>
</feature>
<evidence type="ECO:0000256" key="7">
    <source>
        <dbReference type="ARBA" id="ARBA00022692"/>
    </source>
</evidence>
<dbReference type="HOGENOM" id="CLU_048643_3_3_1"/>
<reference evidence="14" key="3">
    <citation type="submission" date="2015-06" db="UniProtKB">
        <authorList>
            <consortium name="EnsemblMetazoa"/>
        </authorList>
    </citation>
    <scope>IDENTIFICATION</scope>
</reference>
<name>R7VAF1_CAPTE</name>
<dbReference type="OrthoDB" id="409725at2759"/>
<dbReference type="EnsemblMetazoa" id="CapteT226884">
    <property type="protein sequence ID" value="CapteP226884"/>
    <property type="gene ID" value="CapteG226884"/>
</dbReference>
<dbReference type="PANTHER" id="PTHR10791:SF30">
    <property type="entry name" value="SUGAR TRANSPORTER SWEET1"/>
    <property type="match status" value="1"/>
</dbReference>
<dbReference type="Pfam" id="PF03083">
    <property type="entry name" value="MtN3_slv"/>
    <property type="match status" value="2"/>
</dbReference>
<dbReference type="EnsemblMetazoa" id="CapteT208094">
    <property type="protein sequence ID" value="CapteP208094"/>
    <property type="gene ID" value="CapteG208094"/>
</dbReference>
<dbReference type="AlphaFoldDB" id="R7VAF1"/>
<organism evidence="13">
    <name type="scientific">Capitella teleta</name>
    <name type="common">Polychaete worm</name>
    <dbReference type="NCBI Taxonomy" id="283909"/>
    <lineage>
        <taxon>Eukaryota</taxon>
        <taxon>Metazoa</taxon>
        <taxon>Spiralia</taxon>
        <taxon>Lophotrochozoa</taxon>
        <taxon>Annelida</taxon>
        <taxon>Polychaeta</taxon>
        <taxon>Sedentaria</taxon>
        <taxon>Scolecida</taxon>
        <taxon>Capitellidae</taxon>
        <taxon>Capitella</taxon>
    </lineage>
</organism>
<feature type="transmembrane region" description="Helical" evidence="11">
    <location>
        <begin position="65"/>
        <end position="84"/>
    </location>
</feature>
<evidence type="ECO:0000256" key="6">
    <source>
        <dbReference type="ARBA" id="ARBA00022597"/>
    </source>
</evidence>
<protein>
    <recommendedName>
        <fullName evidence="3">Sugar transporter SWEET1</fullName>
    </recommendedName>
</protein>
<dbReference type="Proteomes" id="UP000014760">
    <property type="component" value="Unassembled WGS sequence"/>
</dbReference>
<dbReference type="EMBL" id="KB293742">
    <property type="protein sequence ID" value="ELU15589.1"/>
    <property type="molecule type" value="Genomic_DNA"/>
</dbReference>
<sequence>METVDIMEYVCLVVTLLMFCTGIVPCSSMYKSGSTKNVPFEIFLLSVVSCSGMFHYGLLINNMTLAFLNGVGLFLQICYVAVYLMCVRSKSWPMTLILLSAVYLLGLYYYLFAVVVYEPEFSSTLGQSASLVTMFILCLPIFEVISNFRNKNCDGMPLVMLAGGTVCGASWLFYGMLLDDPNIYAPNIPGVIVNALKLSAVALYSGKAKRY</sequence>
<feature type="transmembrane region" description="Helical" evidence="11">
    <location>
        <begin position="158"/>
        <end position="177"/>
    </location>
</feature>
<keyword evidence="4" id="KW-0813">Transport</keyword>
<gene>
    <name evidence="12" type="ORF">CAPTEDRAFT_208094</name>
    <name evidence="13" type="ORF">CAPTEDRAFT_226884</name>
</gene>
<dbReference type="InterPro" id="IPR047664">
    <property type="entry name" value="SWEET"/>
</dbReference>
<keyword evidence="10 11" id="KW-0472">Membrane</keyword>
<accession>R7VAF1</accession>
<reference evidence="15" key="1">
    <citation type="submission" date="2012-12" db="EMBL/GenBank/DDBJ databases">
        <authorList>
            <person name="Hellsten U."/>
            <person name="Grimwood J."/>
            <person name="Chapman J.A."/>
            <person name="Shapiro H."/>
            <person name="Aerts A."/>
            <person name="Otillar R.P."/>
            <person name="Terry A.Y."/>
            <person name="Boore J.L."/>
            <person name="Simakov O."/>
            <person name="Marletaz F."/>
            <person name="Cho S.-J."/>
            <person name="Edsinger-Gonzales E."/>
            <person name="Havlak P."/>
            <person name="Kuo D.-H."/>
            <person name="Larsson T."/>
            <person name="Lv J."/>
            <person name="Arendt D."/>
            <person name="Savage R."/>
            <person name="Osoegawa K."/>
            <person name="de Jong P."/>
            <person name="Lindberg D.R."/>
            <person name="Seaver E.C."/>
            <person name="Weisblat D.A."/>
            <person name="Putnam N.H."/>
            <person name="Grigoriev I.V."/>
            <person name="Rokhsar D.S."/>
        </authorList>
    </citation>
    <scope>NUCLEOTIDE SEQUENCE</scope>
    <source>
        <strain evidence="15">I ESC-2004</strain>
    </source>
</reference>
<dbReference type="PANTHER" id="PTHR10791">
    <property type="entry name" value="RAG1-ACTIVATING PROTEIN 1"/>
    <property type="match status" value="1"/>
</dbReference>
<dbReference type="OMA" id="FIMLPNV"/>
<evidence type="ECO:0000313" key="12">
    <source>
        <dbReference type="EMBL" id="ELT96332.1"/>
    </source>
</evidence>
<evidence type="ECO:0000256" key="4">
    <source>
        <dbReference type="ARBA" id="ARBA00022448"/>
    </source>
</evidence>
<evidence type="ECO:0000256" key="2">
    <source>
        <dbReference type="ARBA" id="ARBA00007809"/>
    </source>
</evidence>
<evidence type="ECO:0000313" key="14">
    <source>
        <dbReference type="EnsemblMetazoa" id="CapteP208094"/>
    </source>
</evidence>
<keyword evidence="7 11" id="KW-0812">Transmembrane</keyword>
<evidence type="ECO:0000256" key="1">
    <source>
        <dbReference type="ARBA" id="ARBA00004651"/>
    </source>
</evidence>
<evidence type="ECO:0000256" key="11">
    <source>
        <dbReference type="SAM" id="Phobius"/>
    </source>
</evidence>
<dbReference type="Gene3D" id="1.20.1280.290">
    <property type="match status" value="2"/>
</dbReference>
<feature type="transmembrane region" description="Helical" evidence="11">
    <location>
        <begin position="38"/>
        <end position="59"/>
    </location>
</feature>
<evidence type="ECO:0000313" key="13">
    <source>
        <dbReference type="EMBL" id="ELU15589.1"/>
    </source>
</evidence>
<dbReference type="EMBL" id="AMQN01028128">
    <property type="status" value="NOT_ANNOTATED_CDS"/>
    <property type="molecule type" value="Genomic_DNA"/>
</dbReference>
<dbReference type="EMBL" id="KB308857">
    <property type="protein sequence ID" value="ELT96332.1"/>
    <property type="molecule type" value="Genomic_DNA"/>
</dbReference>
<evidence type="ECO:0000256" key="5">
    <source>
        <dbReference type="ARBA" id="ARBA00022475"/>
    </source>
</evidence>
<reference evidence="13 15" key="2">
    <citation type="journal article" date="2013" name="Nature">
        <title>Insights into bilaterian evolution from three spiralian genomes.</title>
        <authorList>
            <person name="Simakov O."/>
            <person name="Marletaz F."/>
            <person name="Cho S.J."/>
            <person name="Edsinger-Gonzales E."/>
            <person name="Havlak P."/>
            <person name="Hellsten U."/>
            <person name="Kuo D.H."/>
            <person name="Larsson T."/>
            <person name="Lv J."/>
            <person name="Arendt D."/>
            <person name="Savage R."/>
            <person name="Osoegawa K."/>
            <person name="de Jong P."/>
            <person name="Grimwood J."/>
            <person name="Chapman J.A."/>
            <person name="Shapiro H."/>
            <person name="Aerts A."/>
            <person name="Otillar R.P."/>
            <person name="Terry A.Y."/>
            <person name="Boore J.L."/>
            <person name="Grigoriev I.V."/>
            <person name="Lindberg D.R."/>
            <person name="Seaver E.C."/>
            <person name="Weisblat D.A."/>
            <person name="Putnam N.H."/>
            <person name="Rokhsar D.S."/>
        </authorList>
    </citation>
    <scope>NUCLEOTIDE SEQUENCE</scope>
    <source>
        <strain evidence="13 15">I ESC-2004</strain>
    </source>
</reference>
<evidence type="ECO:0000256" key="8">
    <source>
        <dbReference type="ARBA" id="ARBA00022737"/>
    </source>
</evidence>
<keyword evidence="8" id="KW-0677">Repeat</keyword>
<dbReference type="EMBL" id="AMQN01017987">
    <property type="status" value="NOT_ANNOTATED_CDS"/>
    <property type="molecule type" value="Genomic_DNA"/>
</dbReference>
<dbReference type="InterPro" id="IPR004316">
    <property type="entry name" value="SWEET_rpt"/>
</dbReference>
<feature type="transmembrane region" description="Helical" evidence="11">
    <location>
        <begin position="129"/>
        <end position="146"/>
    </location>
</feature>
<keyword evidence="15" id="KW-1185">Reference proteome</keyword>
<comment type="similarity">
    <text evidence="2">Belongs to the SWEET sugar transporter family.</text>
</comment>
<comment type="subcellular location">
    <subcellularLocation>
        <location evidence="1">Cell membrane</location>
        <topology evidence="1">Multi-pass membrane protein</topology>
    </subcellularLocation>
</comment>
<dbReference type="GO" id="GO:0051119">
    <property type="term" value="F:sugar transmembrane transporter activity"/>
    <property type="evidence" value="ECO:0007669"/>
    <property type="project" value="InterPro"/>
</dbReference>
<evidence type="ECO:0000256" key="9">
    <source>
        <dbReference type="ARBA" id="ARBA00022989"/>
    </source>
</evidence>
<keyword evidence="5" id="KW-1003">Cell membrane</keyword>
<evidence type="ECO:0000313" key="15">
    <source>
        <dbReference type="Proteomes" id="UP000014760"/>
    </source>
</evidence>
<evidence type="ECO:0000256" key="3">
    <source>
        <dbReference type="ARBA" id="ARBA00021741"/>
    </source>
</evidence>
<feature type="transmembrane region" description="Helical" evidence="11">
    <location>
        <begin position="6"/>
        <end position="26"/>
    </location>
</feature>